<organism evidence="2 3">
    <name type="scientific">Cerrena zonata</name>
    <dbReference type="NCBI Taxonomy" id="2478898"/>
    <lineage>
        <taxon>Eukaryota</taxon>
        <taxon>Fungi</taxon>
        <taxon>Dikarya</taxon>
        <taxon>Basidiomycota</taxon>
        <taxon>Agaricomycotina</taxon>
        <taxon>Agaricomycetes</taxon>
        <taxon>Polyporales</taxon>
        <taxon>Cerrenaceae</taxon>
        <taxon>Cerrena</taxon>
    </lineage>
</organism>
<keyword evidence="3" id="KW-1185">Reference proteome</keyword>
<dbReference type="PANTHER" id="PTHR35043:SF9">
    <property type="match status" value="1"/>
</dbReference>
<dbReference type="PANTHER" id="PTHR35043">
    <property type="entry name" value="TRANSCRIPTION FACTOR DOMAIN-CONTAINING PROTEIN"/>
    <property type="match status" value="1"/>
</dbReference>
<gene>
    <name evidence="2" type="ORF">QCA50_008115</name>
</gene>
<feature type="transmembrane region" description="Helical" evidence="1">
    <location>
        <begin position="446"/>
        <end position="468"/>
    </location>
</feature>
<keyword evidence="1" id="KW-0812">Transmembrane</keyword>
<evidence type="ECO:0000313" key="3">
    <source>
        <dbReference type="Proteomes" id="UP001385951"/>
    </source>
</evidence>
<dbReference type="Proteomes" id="UP001385951">
    <property type="component" value="Unassembled WGS sequence"/>
</dbReference>
<dbReference type="AlphaFoldDB" id="A0AAW0GAK2"/>
<dbReference type="EMBL" id="JASBNA010000010">
    <property type="protein sequence ID" value="KAK7688577.1"/>
    <property type="molecule type" value="Genomic_DNA"/>
</dbReference>
<reference evidence="2 3" key="1">
    <citation type="submission" date="2022-09" db="EMBL/GenBank/DDBJ databases">
        <authorList>
            <person name="Palmer J.M."/>
        </authorList>
    </citation>
    <scope>NUCLEOTIDE SEQUENCE [LARGE SCALE GENOMIC DNA]</scope>
    <source>
        <strain evidence="2 3">DSM 7382</strain>
    </source>
</reference>
<protein>
    <submittedName>
        <fullName evidence="2">Uncharacterized protein</fullName>
    </submittedName>
</protein>
<keyword evidence="1" id="KW-0472">Membrane</keyword>
<evidence type="ECO:0000256" key="1">
    <source>
        <dbReference type="SAM" id="Phobius"/>
    </source>
</evidence>
<feature type="transmembrane region" description="Helical" evidence="1">
    <location>
        <begin position="518"/>
        <end position="539"/>
    </location>
</feature>
<feature type="transmembrane region" description="Helical" evidence="1">
    <location>
        <begin position="480"/>
        <end position="506"/>
    </location>
</feature>
<accession>A0AAW0GAK2</accession>
<evidence type="ECO:0000313" key="2">
    <source>
        <dbReference type="EMBL" id="KAK7688577.1"/>
    </source>
</evidence>
<proteinExistence type="predicted"/>
<sequence>MSDTPSSSGLSDLPISTWKAEPTFRGTFNILSTCIGTLTICVWSAVHINIPSRRSPMITFLKKLGWMVVGIVAPEALLYIAYREKSIARSVLKYAYERLDLPAPPDPWYRKYSKRLYSRVQSEGVDAMESTVREKGRAHYWTLNHAFYSISGGCAFDFSAVEHSEKESPPSTLLDRVVVAPAGIRFLLDHEPDLIPDIPIEFIKDRSKTDSLSKAILFVQVFWFCISCISRGIQGLPLSLLEVSTMAHAICTLFTYVIWWSKPSISAEPTIIGVNDRVDVERARSICALMMMCSPRCKVFLAGIVGFHDKAEIQSITLARNIPRPGQYVQPDIRTGQVVMRPGEYLEGTPFGPGRLPSRKGLLHRLEGRLTELSIYGKRINLPWYHHPRPIDETITLKRKDVERWQLAAQALQTYKLNSIRLDTYVDSDSSLQTTSFVAYYNLQDLILNLHLPIAILTAIYGLPHLIGWNASFPTTFERFLWRVCAIILTCAGTMAGTIAVFMQIMKSLGTFNIGRGVYTLSVTVVTILYMVSSVYTVLEALRQLLFLPPQVYQLPAWSNYFPHVA</sequence>
<name>A0AAW0GAK2_9APHY</name>
<keyword evidence="1" id="KW-1133">Transmembrane helix</keyword>
<comment type="caution">
    <text evidence="2">The sequence shown here is derived from an EMBL/GenBank/DDBJ whole genome shotgun (WGS) entry which is preliminary data.</text>
</comment>
<feature type="transmembrane region" description="Helical" evidence="1">
    <location>
        <begin position="64"/>
        <end position="82"/>
    </location>
</feature>
<feature type="transmembrane region" description="Helical" evidence="1">
    <location>
        <begin position="28"/>
        <end position="52"/>
    </location>
</feature>